<name>A0AAP4C6G1_9MICC</name>
<dbReference type="Proteomes" id="UP001240483">
    <property type="component" value="Unassembled WGS sequence"/>
</dbReference>
<dbReference type="InterPro" id="IPR000835">
    <property type="entry name" value="HTH_MarR-typ"/>
</dbReference>
<comment type="caution">
    <text evidence="2">The sequence shown here is derived from an EMBL/GenBank/DDBJ whole genome shotgun (WGS) entry which is preliminary data.</text>
</comment>
<dbReference type="Gene3D" id="1.10.10.10">
    <property type="entry name" value="Winged helix-like DNA-binding domain superfamily/Winged helix DNA-binding domain"/>
    <property type="match status" value="1"/>
</dbReference>
<evidence type="ECO:0000313" key="2">
    <source>
        <dbReference type="EMBL" id="MDK6274730.1"/>
    </source>
</evidence>
<dbReference type="GO" id="GO:0006950">
    <property type="term" value="P:response to stress"/>
    <property type="evidence" value="ECO:0007669"/>
    <property type="project" value="TreeGrafter"/>
</dbReference>
<dbReference type="PANTHER" id="PTHR33164:SF57">
    <property type="entry name" value="MARR-FAMILY TRANSCRIPTIONAL REGULATOR"/>
    <property type="match status" value="1"/>
</dbReference>
<evidence type="ECO:0000259" key="1">
    <source>
        <dbReference type="PROSITE" id="PS50995"/>
    </source>
</evidence>
<dbReference type="SMART" id="SM00347">
    <property type="entry name" value="HTH_MARR"/>
    <property type="match status" value="1"/>
</dbReference>
<protein>
    <submittedName>
        <fullName evidence="2">MarR family transcriptional regulator</fullName>
    </submittedName>
</protein>
<dbReference type="Pfam" id="PF01047">
    <property type="entry name" value="MarR"/>
    <property type="match status" value="1"/>
</dbReference>
<proteinExistence type="predicted"/>
<dbReference type="InterPro" id="IPR039422">
    <property type="entry name" value="MarR/SlyA-like"/>
</dbReference>
<feature type="domain" description="HTH marR-type" evidence="1">
    <location>
        <begin position="6"/>
        <end position="157"/>
    </location>
</feature>
<accession>A0AAP4C6G1</accession>
<dbReference type="PRINTS" id="PR00598">
    <property type="entry name" value="HTHMARR"/>
</dbReference>
<evidence type="ECO:0000313" key="3">
    <source>
        <dbReference type="Proteomes" id="UP001240483"/>
    </source>
</evidence>
<dbReference type="PROSITE" id="PS50995">
    <property type="entry name" value="HTH_MARR_2"/>
    <property type="match status" value="1"/>
</dbReference>
<dbReference type="AlphaFoldDB" id="A0AAP4C6G1"/>
<dbReference type="RefSeq" id="WP_285332656.1">
    <property type="nucleotide sequence ID" value="NZ_JASODW010000002.1"/>
</dbReference>
<dbReference type="EMBL" id="JASODW010000002">
    <property type="protein sequence ID" value="MDK6274730.1"/>
    <property type="molecule type" value="Genomic_DNA"/>
</dbReference>
<dbReference type="InterPro" id="IPR036388">
    <property type="entry name" value="WH-like_DNA-bd_sf"/>
</dbReference>
<dbReference type="SUPFAM" id="SSF46785">
    <property type="entry name" value="Winged helix' DNA-binding domain"/>
    <property type="match status" value="1"/>
</dbReference>
<dbReference type="PANTHER" id="PTHR33164">
    <property type="entry name" value="TRANSCRIPTIONAL REGULATOR, MARR FAMILY"/>
    <property type="match status" value="1"/>
</dbReference>
<dbReference type="GO" id="GO:0003700">
    <property type="term" value="F:DNA-binding transcription factor activity"/>
    <property type="evidence" value="ECO:0007669"/>
    <property type="project" value="InterPro"/>
</dbReference>
<sequence length="168" mass="18875">MSDVHSDEFAEQLRSLTREYRILLAAARRSFREQAAALDASLQPFDGAVASALYRQCMETDSETPDAGMTVTEISEVVDADKSMVSRAIKRLESADLLVRTTDPKDARSFLLSLSDVARERFQEYALKRQKESAAMFEEWTLEEVSTFAALMKKLNDSRVRPLGKDAS</sequence>
<gene>
    <name evidence="2" type="ORF">QP116_03045</name>
</gene>
<organism evidence="2 3">
    <name type="scientific">Pseudoglutamicibacter cumminsii</name>
    <dbReference type="NCBI Taxonomy" id="156979"/>
    <lineage>
        <taxon>Bacteria</taxon>
        <taxon>Bacillati</taxon>
        <taxon>Actinomycetota</taxon>
        <taxon>Actinomycetes</taxon>
        <taxon>Micrococcales</taxon>
        <taxon>Micrococcaceae</taxon>
        <taxon>Pseudoglutamicibacter</taxon>
    </lineage>
</organism>
<reference evidence="2" key="1">
    <citation type="submission" date="2023-05" db="EMBL/GenBank/DDBJ databases">
        <title>Cataloging the Phylogenetic Diversity of Human Bladder Bacteria.</title>
        <authorList>
            <person name="Du J."/>
        </authorList>
    </citation>
    <scope>NUCLEOTIDE SEQUENCE</scope>
    <source>
        <strain evidence="2">UMB9978</strain>
    </source>
</reference>
<dbReference type="InterPro" id="IPR036390">
    <property type="entry name" value="WH_DNA-bd_sf"/>
</dbReference>